<evidence type="ECO:0000259" key="6">
    <source>
        <dbReference type="Pfam" id="PF02668"/>
    </source>
</evidence>
<keyword evidence="5" id="KW-0408">Iron</keyword>
<sequence length="300" mass="32913">MTHPLAGSSGKASPPSAGHAASGLAITRLGSFVGAEISGIDLAHPLDDASRDTIASALAEYGVVFFRDQDLTPAEQIAFAERFGRIDINRFFRPVEGYPQIAEVRKEAHQSANIGSNWHTDHSYDQEPAKGSILYAREVPTVGGDTLFASMYAAYNALSDGLKATLAPLKALHSSRHVFGVESRSLATNDLKGRILNPEAATQDAVHPVVITHPESGRKALYVNPNFTLRIEGWTEAESAALLGYLYEHARRPEFAYRFRWEPGSIAFWDNRATWHLALNDYHGERRLMHRITIAGGALH</sequence>
<comment type="caution">
    <text evidence="7">The sequence shown here is derived from an EMBL/GenBank/DDBJ whole genome shotgun (WGS) entry which is preliminary data.</text>
</comment>
<dbReference type="InterPro" id="IPR003819">
    <property type="entry name" value="TauD/TfdA-like"/>
</dbReference>
<protein>
    <submittedName>
        <fullName evidence="7">Alpha-ketoglutarate-dependent taurine dioxygenase</fullName>
    </submittedName>
</protein>
<proteinExistence type="inferred from homology"/>
<reference evidence="7 8" key="1">
    <citation type="submission" date="2019-07" db="EMBL/GenBank/DDBJ databases">
        <title>Whole genome shotgun sequence of Methylobacterium gnaphalii NBRC 107716.</title>
        <authorList>
            <person name="Hosoyama A."/>
            <person name="Uohara A."/>
            <person name="Ohji S."/>
            <person name="Ichikawa N."/>
        </authorList>
    </citation>
    <scope>NUCLEOTIDE SEQUENCE [LARGE SCALE GENOMIC DNA]</scope>
    <source>
        <strain evidence="7 8">NBRC 107716</strain>
    </source>
</reference>
<dbReference type="EMBL" id="BJZV01000002">
    <property type="protein sequence ID" value="GEP08940.1"/>
    <property type="molecule type" value="Genomic_DNA"/>
</dbReference>
<keyword evidence="2" id="KW-0479">Metal-binding</keyword>
<dbReference type="GO" id="GO:0046872">
    <property type="term" value="F:metal ion binding"/>
    <property type="evidence" value="ECO:0007669"/>
    <property type="project" value="UniProtKB-KW"/>
</dbReference>
<dbReference type="OrthoDB" id="7209371at2"/>
<comment type="similarity">
    <text evidence="1">Belongs to the TfdA dioxygenase family.</text>
</comment>
<keyword evidence="8" id="KW-1185">Reference proteome</keyword>
<dbReference type="Proteomes" id="UP000321750">
    <property type="component" value="Unassembled WGS sequence"/>
</dbReference>
<evidence type="ECO:0000256" key="1">
    <source>
        <dbReference type="ARBA" id="ARBA00005896"/>
    </source>
</evidence>
<dbReference type="InterPro" id="IPR051323">
    <property type="entry name" value="AtsK-like"/>
</dbReference>
<feature type="domain" description="TauD/TfdA-like" evidence="6">
    <location>
        <begin position="27"/>
        <end position="293"/>
    </location>
</feature>
<evidence type="ECO:0000313" key="7">
    <source>
        <dbReference type="EMBL" id="GEP08940.1"/>
    </source>
</evidence>
<evidence type="ECO:0000256" key="2">
    <source>
        <dbReference type="ARBA" id="ARBA00022723"/>
    </source>
</evidence>
<organism evidence="7 8">
    <name type="scientific">Methylobacterium gnaphalii</name>
    <dbReference type="NCBI Taxonomy" id="1010610"/>
    <lineage>
        <taxon>Bacteria</taxon>
        <taxon>Pseudomonadati</taxon>
        <taxon>Pseudomonadota</taxon>
        <taxon>Alphaproteobacteria</taxon>
        <taxon>Hyphomicrobiales</taxon>
        <taxon>Methylobacteriaceae</taxon>
        <taxon>Methylobacterium</taxon>
    </lineage>
</organism>
<dbReference type="SUPFAM" id="SSF51197">
    <property type="entry name" value="Clavaminate synthase-like"/>
    <property type="match status" value="1"/>
</dbReference>
<gene>
    <name evidence="7" type="primary">tauD</name>
    <name evidence="7" type="ORF">MGN01_07850</name>
</gene>
<evidence type="ECO:0000256" key="4">
    <source>
        <dbReference type="ARBA" id="ARBA00023002"/>
    </source>
</evidence>
<dbReference type="RefSeq" id="WP_147045241.1">
    <property type="nucleotide sequence ID" value="NZ_BJZV01000002.1"/>
</dbReference>
<name>A0A512JG59_9HYPH</name>
<evidence type="ECO:0000313" key="8">
    <source>
        <dbReference type="Proteomes" id="UP000321750"/>
    </source>
</evidence>
<evidence type="ECO:0000256" key="5">
    <source>
        <dbReference type="ARBA" id="ARBA00023004"/>
    </source>
</evidence>
<accession>A0A512JG59</accession>
<dbReference type="GO" id="GO:0005737">
    <property type="term" value="C:cytoplasm"/>
    <property type="evidence" value="ECO:0007669"/>
    <property type="project" value="TreeGrafter"/>
</dbReference>
<evidence type="ECO:0000256" key="3">
    <source>
        <dbReference type="ARBA" id="ARBA00022964"/>
    </source>
</evidence>
<dbReference type="PANTHER" id="PTHR30468:SF1">
    <property type="entry name" value="ALPHA-KETOGLUTARATE-DEPENDENT SULFONATE DIOXYGENASE"/>
    <property type="match status" value="1"/>
</dbReference>
<dbReference type="GO" id="GO:0016706">
    <property type="term" value="F:2-oxoglutarate-dependent dioxygenase activity"/>
    <property type="evidence" value="ECO:0007669"/>
    <property type="project" value="TreeGrafter"/>
</dbReference>
<dbReference type="InterPro" id="IPR042098">
    <property type="entry name" value="TauD-like_sf"/>
</dbReference>
<keyword evidence="4" id="KW-0560">Oxidoreductase</keyword>
<dbReference type="Pfam" id="PF02668">
    <property type="entry name" value="TauD"/>
    <property type="match status" value="1"/>
</dbReference>
<keyword evidence="3 7" id="KW-0223">Dioxygenase</keyword>
<dbReference type="PANTHER" id="PTHR30468">
    <property type="entry name" value="ALPHA-KETOGLUTARATE-DEPENDENT SULFONATE DIOXYGENASE"/>
    <property type="match status" value="1"/>
</dbReference>
<dbReference type="Gene3D" id="3.60.130.10">
    <property type="entry name" value="Clavaminate synthase-like"/>
    <property type="match status" value="1"/>
</dbReference>
<dbReference type="AlphaFoldDB" id="A0A512JG59"/>